<organism evidence="2 3">
    <name type="scientific">Panicum virgatum</name>
    <name type="common">Blackwell switchgrass</name>
    <dbReference type="NCBI Taxonomy" id="38727"/>
    <lineage>
        <taxon>Eukaryota</taxon>
        <taxon>Viridiplantae</taxon>
        <taxon>Streptophyta</taxon>
        <taxon>Embryophyta</taxon>
        <taxon>Tracheophyta</taxon>
        <taxon>Spermatophyta</taxon>
        <taxon>Magnoliopsida</taxon>
        <taxon>Liliopsida</taxon>
        <taxon>Poales</taxon>
        <taxon>Poaceae</taxon>
        <taxon>PACMAD clade</taxon>
        <taxon>Panicoideae</taxon>
        <taxon>Panicodae</taxon>
        <taxon>Paniceae</taxon>
        <taxon>Panicinae</taxon>
        <taxon>Panicum</taxon>
        <taxon>Panicum sect. Hiantes</taxon>
    </lineage>
</organism>
<evidence type="ECO:0000313" key="2">
    <source>
        <dbReference type="EMBL" id="KAG2607820.1"/>
    </source>
</evidence>
<feature type="compositionally biased region" description="Low complexity" evidence="1">
    <location>
        <begin position="93"/>
        <end position="116"/>
    </location>
</feature>
<feature type="compositionally biased region" description="Pro residues" evidence="1">
    <location>
        <begin position="55"/>
        <end position="70"/>
    </location>
</feature>
<protein>
    <submittedName>
        <fullName evidence="2">Uncharacterized protein</fullName>
    </submittedName>
</protein>
<dbReference type="EMBL" id="CM029044">
    <property type="protein sequence ID" value="KAG2607820.1"/>
    <property type="molecule type" value="Genomic_DNA"/>
</dbReference>
<feature type="compositionally biased region" description="Low complexity" evidence="1">
    <location>
        <begin position="44"/>
        <end position="54"/>
    </location>
</feature>
<dbReference type="AlphaFoldDB" id="A0A8T0T9Z8"/>
<keyword evidence="3" id="KW-1185">Reference proteome</keyword>
<dbReference type="Proteomes" id="UP000823388">
    <property type="component" value="Chromosome 4N"/>
</dbReference>
<comment type="caution">
    <text evidence="2">The sequence shown here is derived from an EMBL/GenBank/DDBJ whole genome shotgun (WGS) entry which is preliminary data.</text>
</comment>
<evidence type="ECO:0000256" key="1">
    <source>
        <dbReference type="SAM" id="MobiDB-lite"/>
    </source>
</evidence>
<sequence length="136" mass="13560">MHGGNASAGKRERGTAGGAFRDSRRASASGVASHRASRCSSLRPAGPLSAADSAAPPPCRGPVARPPPVGDPSASRQPPCRDPSASLQGPVRLPSLLLPAAAPSPQGQCPPLLTAPSSRSLLRPLLLSPAPLPCSG</sequence>
<feature type="region of interest" description="Disordered" evidence="1">
    <location>
        <begin position="1"/>
        <end position="116"/>
    </location>
</feature>
<gene>
    <name evidence="2" type="ORF">PVAP13_4NG274411</name>
</gene>
<accession>A0A8T0T9Z8</accession>
<evidence type="ECO:0000313" key="3">
    <source>
        <dbReference type="Proteomes" id="UP000823388"/>
    </source>
</evidence>
<reference evidence="2" key="1">
    <citation type="submission" date="2020-05" db="EMBL/GenBank/DDBJ databases">
        <title>WGS assembly of Panicum virgatum.</title>
        <authorList>
            <person name="Lovell J.T."/>
            <person name="Jenkins J."/>
            <person name="Shu S."/>
            <person name="Juenger T.E."/>
            <person name="Schmutz J."/>
        </authorList>
    </citation>
    <scope>NUCLEOTIDE SEQUENCE</scope>
    <source>
        <strain evidence="2">AP13</strain>
    </source>
</reference>
<name>A0A8T0T9Z8_PANVG</name>
<proteinExistence type="predicted"/>